<name>A0A1Y2HB80_9FUNG</name>
<dbReference type="AlphaFoldDB" id="A0A1Y2HB80"/>
<accession>A0A1Y2HB80</accession>
<reference evidence="1 2" key="1">
    <citation type="submission" date="2016-07" db="EMBL/GenBank/DDBJ databases">
        <title>Pervasive Adenine N6-methylation of Active Genes in Fungi.</title>
        <authorList>
            <consortium name="DOE Joint Genome Institute"/>
            <person name="Mondo S.J."/>
            <person name="Dannebaum R.O."/>
            <person name="Kuo R.C."/>
            <person name="Labutti K."/>
            <person name="Haridas S."/>
            <person name="Kuo A."/>
            <person name="Salamov A."/>
            <person name="Ahrendt S.R."/>
            <person name="Lipzen A."/>
            <person name="Sullivan W."/>
            <person name="Andreopoulos W.B."/>
            <person name="Clum A."/>
            <person name="Lindquist E."/>
            <person name="Daum C."/>
            <person name="Ramamoorthy G.K."/>
            <person name="Gryganskyi A."/>
            <person name="Culley D."/>
            <person name="Magnuson J.K."/>
            <person name="James T.Y."/>
            <person name="O'Malley M.A."/>
            <person name="Stajich J.E."/>
            <person name="Spatafora J.W."/>
            <person name="Visel A."/>
            <person name="Grigoriev I.V."/>
        </authorList>
    </citation>
    <scope>NUCLEOTIDE SEQUENCE [LARGE SCALE GENOMIC DNA]</scope>
    <source>
        <strain evidence="1 2">PL171</strain>
    </source>
</reference>
<gene>
    <name evidence="1" type="ORF">BCR44DRAFT_1441464</name>
</gene>
<evidence type="ECO:0000313" key="2">
    <source>
        <dbReference type="Proteomes" id="UP000193411"/>
    </source>
</evidence>
<proteinExistence type="predicted"/>
<evidence type="ECO:0000313" key="1">
    <source>
        <dbReference type="EMBL" id="ORZ31847.1"/>
    </source>
</evidence>
<keyword evidence="2" id="KW-1185">Reference proteome</keyword>
<organism evidence="1 2">
    <name type="scientific">Catenaria anguillulae PL171</name>
    <dbReference type="NCBI Taxonomy" id="765915"/>
    <lineage>
        <taxon>Eukaryota</taxon>
        <taxon>Fungi</taxon>
        <taxon>Fungi incertae sedis</taxon>
        <taxon>Blastocladiomycota</taxon>
        <taxon>Blastocladiomycetes</taxon>
        <taxon>Blastocladiales</taxon>
        <taxon>Catenariaceae</taxon>
        <taxon>Catenaria</taxon>
    </lineage>
</organism>
<dbReference type="Proteomes" id="UP000193411">
    <property type="component" value="Unassembled WGS sequence"/>
</dbReference>
<protein>
    <submittedName>
        <fullName evidence="1">Uncharacterized protein</fullName>
    </submittedName>
</protein>
<comment type="caution">
    <text evidence="1">The sequence shown here is derived from an EMBL/GenBank/DDBJ whole genome shotgun (WGS) entry which is preliminary data.</text>
</comment>
<dbReference type="EMBL" id="MCFL01000054">
    <property type="protein sequence ID" value="ORZ31847.1"/>
    <property type="molecule type" value="Genomic_DNA"/>
</dbReference>
<sequence length="106" mass="11204">MHSMKYGNSSMSLSQHCVCPPGLVGARTSTATPLSLPKSTGCCSYPCSACLLSNSSPASLCRRPRHAGTPARCLTQLALPSNPPCSSFSPALPSCIRQLWRIRPLS</sequence>